<proteinExistence type="inferred from homology"/>
<dbReference type="GO" id="GO:0046872">
    <property type="term" value="F:metal ion binding"/>
    <property type="evidence" value="ECO:0007669"/>
    <property type="project" value="UniProtKB-KW"/>
</dbReference>
<organism evidence="7 8">
    <name type="scientific">Alistipes communis</name>
    <dbReference type="NCBI Taxonomy" id="2585118"/>
    <lineage>
        <taxon>Bacteria</taxon>
        <taxon>Pseudomonadati</taxon>
        <taxon>Bacteroidota</taxon>
        <taxon>Bacteroidia</taxon>
        <taxon>Bacteroidales</taxon>
        <taxon>Rikenellaceae</taxon>
        <taxon>Alistipes</taxon>
    </lineage>
</organism>
<keyword evidence="8" id="KW-1185">Reference proteome</keyword>
<dbReference type="EMBL" id="AP019735">
    <property type="protein sequence ID" value="BBL03448.1"/>
    <property type="molecule type" value="Genomic_DNA"/>
</dbReference>
<reference evidence="8" key="1">
    <citation type="submission" date="2019-06" db="EMBL/GenBank/DDBJ databases">
        <title>Alistipes onderdonkii subsp. vulgaris subsp. nov., Alistipes dispar sp. nov. and Alistipes communis sp. nov., isolated from human faeces, and creation of Alistipes onderdonkii subsp. onderdonkii subsp. nov.</title>
        <authorList>
            <person name="Sakamoto M."/>
            <person name="Ikeyama N."/>
            <person name="Ogata Y."/>
            <person name="Suda W."/>
            <person name="Iino T."/>
            <person name="Hattori M."/>
            <person name="Ohkuma M."/>
        </authorList>
    </citation>
    <scope>NUCLEOTIDE SEQUENCE [LARGE SCALE GENOMIC DNA]</scope>
    <source>
        <strain evidence="8">5CBH24</strain>
    </source>
</reference>
<dbReference type="InterPro" id="IPR013780">
    <property type="entry name" value="Glyco_hydro_b"/>
</dbReference>
<evidence type="ECO:0000259" key="6">
    <source>
        <dbReference type="SMART" id="SM00872"/>
    </source>
</evidence>
<dbReference type="Gene3D" id="2.60.40.1180">
    <property type="entry name" value="Golgi alpha-mannosidase II"/>
    <property type="match status" value="1"/>
</dbReference>
<dbReference type="PANTHER" id="PTHR46017:SF1">
    <property type="entry name" value="ALPHA-MANNOSIDASE 2C1"/>
    <property type="match status" value="1"/>
</dbReference>
<dbReference type="InterPro" id="IPR041147">
    <property type="entry name" value="GH38_C"/>
</dbReference>
<dbReference type="PANTHER" id="PTHR46017">
    <property type="entry name" value="ALPHA-MANNOSIDASE 2C1"/>
    <property type="match status" value="1"/>
</dbReference>
<dbReference type="SUPFAM" id="SSF88713">
    <property type="entry name" value="Glycoside hydrolase/deacetylase"/>
    <property type="match status" value="1"/>
</dbReference>
<dbReference type="Gene3D" id="1.20.1270.50">
    <property type="entry name" value="Glycoside hydrolase family 38, central domain"/>
    <property type="match status" value="1"/>
</dbReference>
<keyword evidence="5" id="KW-0732">Signal</keyword>
<dbReference type="RefSeq" id="WP_141412266.1">
    <property type="nucleotide sequence ID" value="NZ_AP019735.1"/>
</dbReference>
<dbReference type="Pfam" id="PF17677">
    <property type="entry name" value="Glyco_hydro38C2"/>
    <property type="match status" value="1"/>
</dbReference>
<evidence type="ECO:0000313" key="7">
    <source>
        <dbReference type="EMBL" id="BBL03448.1"/>
    </source>
</evidence>
<name>A0A4Y1WTM1_9BACT</name>
<dbReference type="InterPro" id="IPR028995">
    <property type="entry name" value="Glyco_hydro_57/38_cen_sf"/>
</dbReference>
<dbReference type="GO" id="GO:0030246">
    <property type="term" value="F:carbohydrate binding"/>
    <property type="evidence" value="ECO:0007669"/>
    <property type="project" value="InterPro"/>
</dbReference>
<dbReference type="GeneID" id="78341476"/>
<dbReference type="KEGG" id="acou:A5CBH24_07610"/>
<dbReference type="GO" id="GO:0004559">
    <property type="term" value="F:alpha-mannosidase activity"/>
    <property type="evidence" value="ECO:0007669"/>
    <property type="project" value="InterPro"/>
</dbReference>
<evidence type="ECO:0000256" key="3">
    <source>
        <dbReference type="ARBA" id="ARBA00022801"/>
    </source>
</evidence>
<feature type="domain" description="Glycoside hydrolase family 38 central" evidence="6">
    <location>
        <begin position="309"/>
        <end position="387"/>
    </location>
</feature>
<gene>
    <name evidence="7" type="ORF">A5CBH24_07610</name>
</gene>
<dbReference type="Gene3D" id="3.20.110.10">
    <property type="entry name" value="Glycoside hydrolase 38, N terminal domain"/>
    <property type="match status" value="1"/>
</dbReference>
<sequence>MKRIIFLASLFLFAHTFALAQTRKDGDKPDLNRGRTLYTVGYVHLDTQWNWDYTKTIDVFLKRTLERNFDLFEKYPDYIFTFTGARRYRMMKEYYPDLYAKMLGYVRQGRWIAGGSCVEESEVNVSSSESMIREVLYGNAYYEREFGYRSIDYMLPDCFGFVASMPSVLAHAGIEGFSTQKLTWRSAAGIPFNVGFWQGPDGKGVVAALNATKYAGRIPERLDRDSAWIARIDANIARHGLHFDYRYYGVGDRGGSPRPDDVKNAVGSIGNPDSEIDVRLTSSQQMFEDLTPALKRKLPVYAGDLLLIEHSAGSTTSQVFMKRMNRKNELLAKAAEQVAAGADAAGIARYPFEKINPAWELILGSQMHDILPGTAIPQAYEYSWNDEFVAANLLASTLENAVSRMAARMDTRTAGHPLVVYNPVAAERDDIAEATLALPADTRSVIVRDADGNILPSQIVSREGNRIGFVFGCRMKPMSMEVFDVEPSAEPEQAPAELKVDGRTLENACYRVVIARNGDIESIFDKRLGRQLLTAPARLEFLHESPRQWPAWNMDWKDRRQAPVAFMDENAAVRIVERGPVRATLEVSRQGRDSRIVQRISLAAGEAGRRIEVDNRIDWQSTGVSLKAAFPLAAANPEASYSLNTAVVERGNNDSLKFEVPSREWFDLTDRSGRFGVSVLEDCRYGSDKPDDNTLRLTLMYTPEANVPRFTYQATQDFGIHDVKYALYGHEGGWDNGTPWQAKFLNQPLLTFATERHDGDRGRRIALAVPSTGQIDIMAFKKMEEGPYYVVRVNELFGKACDGATIEFPSAVAEAFEVDGQERRIGKATVRNGKLTFDIGKFGIRSFAVRFADTSAPAKPVQEQLLLAYDADILSDDAVRSDGRMGRSEQTLPAEMLPDTITSEGIDFAIRGREKGADNAVECRGQQITLPAGDYDRIYLLAAAEEEAAGCFEVDGAEQWLNIAKWKGFVGQHYAQTIVPDSTAYKTLAVDNPYLRKDPIAWFASHCHAPKRNIAYQYCYLYKYGLDIVPGAKTLTLPDNPGIKIMAVTVTKEGVRTLPLTPLYDDFDDYPVFRWRNRPKFDLSHR</sequence>
<evidence type="ECO:0000256" key="4">
    <source>
        <dbReference type="ARBA" id="ARBA00023295"/>
    </source>
</evidence>
<dbReference type="GO" id="GO:0009313">
    <property type="term" value="P:oligosaccharide catabolic process"/>
    <property type="evidence" value="ECO:0007669"/>
    <property type="project" value="TreeGrafter"/>
</dbReference>
<dbReference type="Pfam" id="PF07748">
    <property type="entry name" value="Glyco_hydro_38C"/>
    <property type="match status" value="1"/>
</dbReference>
<evidence type="ECO:0000256" key="1">
    <source>
        <dbReference type="ARBA" id="ARBA00009792"/>
    </source>
</evidence>
<comment type="similarity">
    <text evidence="1">Belongs to the glycosyl hydrolase 38 family.</text>
</comment>
<dbReference type="GO" id="GO:0006013">
    <property type="term" value="P:mannose metabolic process"/>
    <property type="evidence" value="ECO:0007669"/>
    <property type="project" value="InterPro"/>
</dbReference>
<dbReference type="InterPro" id="IPR011682">
    <property type="entry name" value="Glyco_hydro_38_C"/>
</dbReference>
<dbReference type="SUPFAM" id="SSF74650">
    <property type="entry name" value="Galactose mutarotase-like"/>
    <property type="match status" value="1"/>
</dbReference>
<keyword evidence="3" id="KW-0378">Hydrolase</keyword>
<dbReference type="OrthoDB" id="9772207at2"/>
<dbReference type="InterPro" id="IPR011013">
    <property type="entry name" value="Gal_mutarotase_sf_dom"/>
</dbReference>
<dbReference type="Gene3D" id="2.70.98.30">
    <property type="entry name" value="Golgi alpha-mannosidase II, domain 4"/>
    <property type="match status" value="1"/>
</dbReference>
<dbReference type="InterPro" id="IPR015341">
    <property type="entry name" value="Glyco_hydro_38_cen"/>
</dbReference>
<feature type="chain" id="PRO_5021252809" evidence="5">
    <location>
        <begin position="21"/>
        <end position="1086"/>
    </location>
</feature>
<dbReference type="AlphaFoldDB" id="A0A4Y1WTM1"/>
<dbReference type="InterPro" id="IPR000602">
    <property type="entry name" value="Glyco_hydro_38_N"/>
</dbReference>
<dbReference type="InterPro" id="IPR011330">
    <property type="entry name" value="Glyco_hydro/deAcase_b/a-brl"/>
</dbReference>
<accession>A0A4Y1WTM1</accession>
<dbReference type="SUPFAM" id="SSF88688">
    <property type="entry name" value="Families 57/38 glycoside transferase middle domain"/>
    <property type="match status" value="1"/>
</dbReference>
<keyword evidence="2" id="KW-0479">Metal-binding</keyword>
<evidence type="ECO:0000313" key="8">
    <source>
        <dbReference type="Proteomes" id="UP000318946"/>
    </source>
</evidence>
<dbReference type="Pfam" id="PF01074">
    <property type="entry name" value="Glyco_hydro_38N"/>
    <property type="match status" value="1"/>
</dbReference>
<dbReference type="SMART" id="SM00872">
    <property type="entry name" value="Alpha-mann_mid"/>
    <property type="match status" value="1"/>
</dbReference>
<keyword evidence="4" id="KW-0326">Glycosidase</keyword>
<evidence type="ECO:0000256" key="2">
    <source>
        <dbReference type="ARBA" id="ARBA00022723"/>
    </source>
</evidence>
<dbReference type="InterPro" id="IPR037094">
    <property type="entry name" value="Glyco_hydro_38_cen_sf"/>
</dbReference>
<evidence type="ECO:0000256" key="5">
    <source>
        <dbReference type="SAM" id="SignalP"/>
    </source>
</evidence>
<dbReference type="InterPro" id="IPR027291">
    <property type="entry name" value="Glyco_hydro_38_N_sf"/>
</dbReference>
<dbReference type="Proteomes" id="UP000318946">
    <property type="component" value="Chromosome"/>
</dbReference>
<feature type="signal peptide" evidence="5">
    <location>
        <begin position="1"/>
        <end position="20"/>
    </location>
</feature>
<protein>
    <submittedName>
        <fullName evidence="7">Alpha-mannosidase</fullName>
    </submittedName>
</protein>
<dbReference type="Pfam" id="PF09261">
    <property type="entry name" value="Alpha-mann_mid"/>
    <property type="match status" value="1"/>
</dbReference>